<dbReference type="EMBL" id="UINC01211863">
    <property type="protein sequence ID" value="SVE35943.1"/>
    <property type="molecule type" value="Genomic_DNA"/>
</dbReference>
<feature type="domain" description="Sulfatase N-terminal" evidence="2">
    <location>
        <begin position="23"/>
        <end position="91"/>
    </location>
</feature>
<organism evidence="3">
    <name type="scientific">marine metagenome</name>
    <dbReference type="NCBI Taxonomy" id="408172"/>
    <lineage>
        <taxon>unclassified sequences</taxon>
        <taxon>metagenomes</taxon>
        <taxon>ecological metagenomes</taxon>
    </lineage>
</organism>
<evidence type="ECO:0000313" key="3">
    <source>
        <dbReference type="EMBL" id="SVE35943.1"/>
    </source>
</evidence>
<proteinExistence type="inferred from homology"/>
<gene>
    <name evidence="3" type="ORF">METZ01_LOCUS488797</name>
</gene>
<dbReference type="InterPro" id="IPR000917">
    <property type="entry name" value="Sulfatase_N"/>
</dbReference>
<sequence length="96" mass="10487">MKAFLALLLFLHLAVLSHADDRPNVIVILTDDMGFSDLGCFGGEIDTPNLDKLAKNGLRFTEFYNTARCWPTRATLLSGIYSNGLGNGQVTIAELL</sequence>
<dbReference type="PANTHER" id="PTHR42693:SF33">
    <property type="entry name" value="ARYLSULFATASE"/>
    <property type="match status" value="1"/>
</dbReference>
<dbReference type="SUPFAM" id="SSF53649">
    <property type="entry name" value="Alkaline phosphatase-like"/>
    <property type="match status" value="1"/>
</dbReference>
<evidence type="ECO:0000256" key="1">
    <source>
        <dbReference type="ARBA" id="ARBA00008779"/>
    </source>
</evidence>
<reference evidence="3" key="1">
    <citation type="submission" date="2018-05" db="EMBL/GenBank/DDBJ databases">
        <authorList>
            <person name="Lanie J.A."/>
            <person name="Ng W.-L."/>
            <person name="Kazmierczak K.M."/>
            <person name="Andrzejewski T.M."/>
            <person name="Davidsen T.M."/>
            <person name="Wayne K.J."/>
            <person name="Tettelin H."/>
            <person name="Glass J.I."/>
            <person name="Rusch D."/>
            <person name="Podicherti R."/>
            <person name="Tsui H.-C.T."/>
            <person name="Winkler M.E."/>
        </authorList>
    </citation>
    <scope>NUCLEOTIDE SEQUENCE</scope>
</reference>
<dbReference type="Pfam" id="PF00884">
    <property type="entry name" value="Sulfatase"/>
    <property type="match status" value="1"/>
</dbReference>
<comment type="similarity">
    <text evidence="1">Belongs to the sulfatase family.</text>
</comment>
<evidence type="ECO:0000259" key="2">
    <source>
        <dbReference type="Pfam" id="PF00884"/>
    </source>
</evidence>
<dbReference type="InterPro" id="IPR017850">
    <property type="entry name" value="Alkaline_phosphatase_core_sf"/>
</dbReference>
<dbReference type="PANTHER" id="PTHR42693">
    <property type="entry name" value="ARYLSULFATASE FAMILY MEMBER"/>
    <property type="match status" value="1"/>
</dbReference>
<dbReference type="AlphaFoldDB" id="A0A383CV77"/>
<protein>
    <recommendedName>
        <fullName evidence="2">Sulfatase N-terminal domain-containing protein</fullName>
    </recommendedName>
</protein>
<dbReference type="Gene3D" id="3.40.720.10">
    <property type="entry name" value="Alkaline Phosphatase, subunit A"/>
    <property type="match status" value="1"/>
</dbReference>
<dbReference type="InterPro" id="IPR050738">
    <property type="entry name" value="Sulfatase"/>
</dbReference>
<dbReference type="GO" id="GO:0004065">
    <property type="term" value="F:arylsulfatase activity"/>
    <property type="evidence" value="ECO:0007669"/>
    <property type="project" value="TreeGrafter"/>
</dbReference>
<feature type="non-terminal residue" evidence="3">
    <location>
        <position position="96"/>
    </location>
</feature>
<name>A0A383CV77_9ZZZZ</name>
<accession>A0A383CV77</accession>